<name>X5HKZ3_9RICK</name>
<dbReference type="KEGG" id="nhm:NHE_0849"/>
<feature type="site" description="Contributes to redox potential value" evidence="9">
    <location>
        <position position="28"/>
    </location>
</feature>
<dbReference type="InterPro" id="IPR013766">
    <property type="entry name" value="Thioredoxin_domain"/>
</dbReference>
<keyword evidence="5 10" id="KW-0676">Redox-active center</keyword>
<proteinExistence type="inferred from homology"/>
<comment type="similarity">
    <text evidence="1 8">Belongs to the thioredoxin family.</text>
</comment>
<dbReference type="EMBL" id="CP007481">
    <property type="protein sequence ID" value="AHX11769.1"/>
    <property type="molecule type" value="Genomic_DNA"/>
</dbReference>
<dbReference type="Pfam" id="PF00085">
    <property type="entry name" value="Thioredoxin"/>
    <property type="match status" value="1"/>
</dbReference>
<dbReference type="Proteomes" id="UP000023755">
    <property type="component" value="Chromosome"/>
</dbReference>
<dbReference type="PANTHER" id="PTHR45663:SF11">
    <property type="entry name" value="GEO12009P1"/>
    <property type="match status" value="1"/>
</dbReference>
<feature type="disulfide bond" description="Redox-active" evidence="10">
    <location>
        <begin position="27"/>
        <end position="30"/>
    </location>
</feature>
<dbReference type="PIRSF" id="PIRSF000077">
    <property type="entry name" value="Thioredoxin"/>
    <property type="match status" value="1"/>
</dbReference>
<dbReference type="PANTHER" id="PTHR45663">
    <property type="entry name" value="GEO12009P1"/>
    <property type="match status" value="1"/>
</dbReference>
<evidence type="ECO:0000256" key="8">
    <source>
        <dbReference type="PIRNR" id="PIRNR000077"/>
    </source>
</evidence>
<accession>X5HKZ3</accession>
<dbReference type="SUPFAM" id="SSF52833">
    <property type="entry name" value="Thioredoxin-like"/>
    <property type="match status" value="1"/>
</dbReference>
<feature type="active site" description="Nucleophile" evidence="9">
    <location>
        <position position="30"/>
    </location>
</feature>
<evidence type="ECO:0000256" key="7">
    <source>
        <dbReference type="NCBIfam" id="TIGR01068"/>
    </source>
</evidence>
<evidence type="ECO:0000256" key="4">
    <source>
        <dbReference type="ARBA" id="ARBA00023157"/>
    </source>
</evidence>
<evidence type="ECO:0000313" key="12">
    <source>
        <dbReference type="EMBL" id="AHX11769.1"/>
    </source>
</evidence>
<evidence type="ECO:0000256" key="6">
    <source>
        <dbReference type="ARBA" id="ARBA00025303"/>
    </source>
</evidence>
<keyword evidence="4 10" id="KW-1015">Disulfide bond</keyword>
<dbReference type="PROSITE" id="PS51352">
    <property type="entry name" value="THIOREDOXIN_2"/>
    <property type="match status" value="1"/>
</dbReference>
<dbReference type="HOGENOM" id="CLU_090389_10_2_5"/>
<feature type="site" description="Contributes to redox potential value" evidence="9">
    <location>
        <position position="29"/>
    </location>
</feature>
<dbReference type="NCBIfam" id="TIGR01068">
    <property type="entry name" value="thioredoxin"/>
    <property type="match status" value="1"/>
</dbReference>
<dbReference type="InterPro" id="IPR017937">
    <property type="entry name" value="Thioredoxin_CS"/>
</dbReference>
<gene>
    <name evidence="12" type="primary">trxA</name>
    <name evidence="12" type="ORF">NHE_0849</name>
</gene>
<dbReference type="GO" id="GO:0015035">
    <property type="term" value="F:protein-disulfide reductase activity"/>
    <property type="evidence" value="ECO:0007669"/>
    <property type="project" value="UniProtKB-UniRule"/>
</dbReference>
<evidence type="ECO:0000259" key="11">
    <source>
        <dbReference type="PROSITE" id="PS51352"/>
    </source>
</evidence>
<comment type="function">
    <text evidence="6">Component of the thioredoxin-thioredoxin reductase system. Participates in various redox reactions through the reversible oxidation of its active center dithiol to a disulfide and catalyzes dithiol-disulfide exchange reactions.</text>
</comment>
<dbReference type="OrthoDB" id="9790390at2"/>
<feature type="active site" description="Nucleophile" evidence="9">
    <location>
        <position position="27"/>
    </location>
</feature>
<evidence type="ECO:0000313" key="13">
    <source>
        <dbReference type="Proteomes" id="UP000023755"/>
    </source>
</evidence>
<dbReference type="CDD" id="cd02947">
    <property type="entry name" value="TRX_family"/>
    <property type="match status" value="1"/>
</dbReference>
<reference evidence="12 13" key="1">
    <citation type="submission" date="2014-03" db="EMBL/GenBank/DDBJ databases">
        <title>Sequencing and Comparison of Genomes and Transcriptome Profiles of Human Ehrlichiosis Agents.</title>
        <authorList>
            <person name="Lin M."/>
            <person name="Daugherty S.C."/>
            <person name="Nagaraj S."/>
            <person name="Cheng Z."/>
            <person name="Xiong Q."/>
            <person name="Lin F.-Y."/>
            <person name="Sengamalay N."/>
            <person name="Ott S."/>
            <person name="Godinez A."/>
            <person name="Tallon L.J."/>
            <person name="Sadzewicz L."/>
            <person name="Fraser C.M."/>
            <person name="Dunning Hotopp J.C."/>
            <person name="Rikihisa Y."/>
        </authorList>
    </citation>
    <scope>NUCLEOTIDE SEQUENCE [LARGE SCALE GENOMIC DNA]</scope>
    <source>
        <strain evidence="12 13">Oregon</strain>
    </source>
</reference>
<keyword evidence="3" id="KW-0249">Electron transport</keyword>
<protein>
    <recommendedName>
        <fullName evidence="7 8">Thioredoxin</fullName>
    </recommendedName>
</protein>
<dbReference type="RefSeq" id="WP_038560144.1">
    <property type="nucleotide sequence ID" value="NZ_CP007481.1"/>
</dbReference>
<dbReference type="AlphaFoldDB" id="X5HKZ3"/>
<dbReference type="InterPro" id="IPR005746">
    <property type="entry name" value="Thioredoxin"/>
</dbReference>
<evidence type="ECO:0000256" key="9">
    <source>
        <dbReference type="PIRSR" id="PIRSR000077-1"/>
    </source>
</evidence>
<dbReference type="PRINTS" id="PR00421">
    <property type="entry name" value="THIOREDOXIN"/>
</dbReference>
<evidence type="ECO:0000256" key="3">
    <source>
        <dbReference type="ARBA" id="ARBA00022982"/>
    </source>
</evidence>
<evidence type="ECO:0000256" key="1">
    <source>
        <dbReference type="ARBA" id="ARBA00008987"/>
    </source>
</evidence>
<keyword evidence="13" id="KW-1185">Reference proteome</keyword>
<feature type="domain" description="Thioredoxin" evidence="11">
    <location>
        <begin position="1"/>
        <end position="103"/>
    </location>
</feature>
<dbReference type="GO" id="GO:0045454">
    <property type="term" value="P:cell redox homeostasis"/>
    <property type="evidence" value="ECO:0007669"/>
    <property type="project" value="TreeGrafter"/>
</dbReference>
<evidence type="ECO:0000256" key="2">
    <source>
        <dbReference type="ARBA" id="ARBA00022448"/>
    </source>
</evidence>
<dbReference type="InterPro" id="IPR036249">
    <property type="entry name" value="Thioredoxin-like_sf"/>
</dbReference>
<organism evidence="12 13">
    <name type="scientific">Neorickettsia helminthoeca str. Oregon</name>
    <dbReference type="NCBI Taxonomy" id="1286528"/>
    <lineage>
        <taxon>Bacteria</taxon>
        <taxon>Pseudomonadati</taxon>
        <taxon>Pseudomonadota</taxon>
        <taxon>Alphaproteobacteria</taxon>
        <taxon>Rickettsiales</taxon>
        <taxon>Anaplasmataceae</taxon>
        <taxon>Neorickettsia</taxon>
    </lineage>
</organism>
<dbReference type="GO" id="GO:0005829">
    <property type="term" value="C:cytosol"/>
    <property type="evidence" value="ECO:0007669"/>
    <property type="project" value="TreeGrafter"/>
</dbReference>
<evidence type="ECO:0000256" key="10">
    <source>
        <dbReference type="PIRSR" id="PIRSR000077-4"/>
    </source>
</evidence>
<feature type="site" description="Deprotonates C-terminal active site Cys" evidence="9">
    <location>
        <position position="21"/>
    </location>
</feature>
<dbReference type="PROSITE" id="PS00194">
    <property type="entry name" value="THIOREDOXIN_1"/>
    <property type="match status" value="1"/>
</dbReference>
<evidence type="ECO:0000256" key="5">
    <source>
        <dbReference type="ARBA" id="ARBA00023284"/>
    </source>
</evidence>
<dbReference type="Gene3D" id="3.40.30.10">
    <property type="entry name" value="Glutaredoxin"/>
    <property type="match status" value="1"/>
</dbReference>
<dbReference type="STRING" id="1286528.NHE_0849"/>
<keyword evidence="2" id="KW-0813">Transport</keyword>
<sequence length="103" mass="11445">MKELEDFSKQVSDAHGLVLLDFWAEWCGPCKQMIPVLQAFSEVSPHVSVYKVNIDGPKQALAIENGVRAVPTLILFKDGKMLDRKVGMLSLSQIKEWVASLSS</sequence>